<keyword evidence="2" id="KW-0472">Membrane</keyword>
<evidence type="ECO:0000256" key="2">
    <source>
        <dbReference type="SAM" id="Phobius"/>
    </source>
</evidence>
<evidence type="ECO:0000313" key="4">
    <source>
        <dbReference type="Proteomes" id="UP001197093"/>
    </source>
</evidence>
<feature type="transmembrane region" description="Helical" evidence="2">
    <location>
        <begin position="161"/>
        <end position="183"/>
    </location>
</feature>
<sequence length="560" mass="63857">MPVFSARDIVPFPPGNNATDTTINSHHLNLTTLDHWNYTLFSNGTLSNGSWCLLTFNNYAPTYLFPNGTFLNATWCWSPTEPIGVRGGVAIGYAVLFGIALVLTLVNLNKHGKLHLPAEKRFFPIGRRWQWYWASWVCATALISLLTSVDVDRYFLPELPIILTSFFWFLMQIGAMAVVWEAVRHWGSWMERQFIDPDPFALRDDDRRSKVEFYLPLLFYLFLWLLISFVMQNFFMIVPRNWTAIQHQRYPQQIIDEAAPTATDARFKAAAFLLVVCWLITAFSLRHSIKYYCPRNRGVLNRIRGFFRYMPFRFMLIVPLAAVIPAYQALVAWNFDYSPLKVTGLKAAIYAGGYTPSLLILYVQIIIGFFNPNEDLELKRQRRVRGQELDREMGIVHKPSWWSRINGENMDPNASMRDRLLRNVREINGTKAAPQATVDSPVDGPSPPVEMTPVSPTLASPNATIAPAFYTGRSERRRQERAMEVATGILFPEAAHDRVAANRRREELMMDGPPPPSYTDTVQSNSRLNAQPPNVARSLSGQSEGSTNQPPQQIRSMLDV</sequence>
<feature type="transmembrane region" description="Helical" evidence="2">
    <location>
        <begin position="347"/>
        <end position="370"/>
    </location>
</feature>
<evidence type="ECO:0000313" key="3">
    <source>
        <dbReference type="EMBL" id="KAG7284497.1"/>
    </source>
</evidence>
<feature type="transmembrane region" description="Helical" evidence="2">
    <location>
        <begin position="87"/>
        <end position="108"/>
    </location>
</feature>
<dbReference type="AlphaFoldDB" id="A0AAD4ES99"/>
<keyword evidence="2" id="KW-0812">Transmembrane</keyword>
<comment type="caution">
    <text evidence="3">The sequence shown here is derived from an EMBL/GenBank/DDBJ whole genome shotgun (WGS) entry which is preliminary data.</text>
</comment>
<feature type="region of interest" description="Disordered" evidence="1">
    <location>
        <begin position="507"/>
        <end position="560"/>
    </location>
</feature>
<dbReference type="EMBL" id="JAHCVI010000006">
    <property type="protein sequence ID" value="KAG7284497.1"/>
    <property type="molecule type" value="Genomic_DNA"/>
</dbReference>
<gene>
    <name evidence="3" type="ORF">NEMBOFW57_010872</name>
</gene>
<feature type="transmembrane region" description="Helical" evidence="2">
    <location>
        <begin position="213"/>
        <end position="235"/>
    </location>
</feature>
<dbReference type="Pfam" id="PF10361">
    <property type="entry name" value="DUF2434"/>
    <property type="match status" value="1"/>
</dbReference>
<feature type="transmembrane region" description="Helical" evidence="2">
    <location>
        <begin position="129"/>
        <end position="149"/>
    </location>
</feature>
<proteinExistence type="predicted"/>
<feature type="compositionally biased region" description="Polar residues" evidence="1">
    <location>
        <begin position="518"/>
        <end position="560"/>
    </location>
</feature>
<name>A0AAD4ES99_9PEZI</name>
<dbReference type="InterPro" id="IPR018830">
    <property type="entry name" value="DUF2434"/>
</dbReference>
<accession>A0AAD4ES99</accession>
<organism evidence="3 4">
    <name type="scientific">Staphylotrichum longicolle</name>
    <dbReference type="NCBI Taxonomy" id="669026"/>
    <lineage>
        <taxon>Eukaryota</taxon>
        <taxon>Fungi</taxon>
        <taxon>Dikarya</taxon>
        <taxon>Ascomycota</taxon>
        <taxon>Pezizomycotina</taxon>
        <taxon>Sordariomycetes</taxon>
        <taxon>Sordariomycetidae</taxon>
        <taxon>Sordariales</taxon>
        <taxon>Chaetomiaceae</taxon>
        <taxon>Staphylotrichum</taxon>
    </lineage>
</organism>
<dbReference type="Proteomes" id="UP001197093">
    <property type="component" value="Unassembled WGS sequence"/>
</dbReference>
<feature type="transmembrane region" description="Helical" evidence="2">
    <location>
        <begin position="267"/>
        <end position="285"/>
    </location>
</feature>
<keyword evidence="2" id="KW-1133">Transmembrane helix</keyword>
<reference evidence="3" key="1">
    <citation type="submission" date="2023-02" db="EMBL/GenBank/DDBJ databases">
        <authorList>
            <person name="Palmer J.M."/>
        </authorList>
    </citation>
    <scope>NUCLEOTIDE SEQUENCE</scope>
    <source>
        <strain evidence="3">FW57</strain>
    </source>
</reference>
<evidence type="ECO:0000256" key="1">
    <source>
        <dbReference type="SAM" id="MobiDB-lite"/>
    </source>
</evidence>
<feature type="transmembrane region" description="Helical" evidence="2">
    <location>
        <begin position="306"/>
        <end position="327"/>
    </location>
</feature>
<keyword evidence="4" id="KW-1185">Reference proteome</keyword>
<protein>
    <submittedName>
        <fullName evidence="3">Uncharacterized protein</fullName>
    </submittedName>
</protein>